<name>A0ABM9D1H5_9LACO</name>
<protein>
    <submittedName>
        <fullName evidence="3">Uncharacterized protein</fullName>
    </submittedName>
</protein>
<dbReference type="InterPro" id="IPR003477">
    <property type="entry name" value="PemK-like"/>
</dbReference>
<evidence type="ECO:0000313" key="3">
    <source>
        <dbReference type="EMBL" id="CAH1853827.1"/>
    </source>
</evidence>
<comment type="similarity">
    <text evidence="1">Belongs to the PemK/MazF family.</text>
</comment>
<comment type="caution">
    <text evidence="3">The sequence shown here is derived from an EMBL/GenBank/DDBJ whole genome shotgun (WGS) entry which is preliminary data.</text>
</comment>
<dbReference type="EMBL" id="CAKOEU010000003">
    <property type="protein sequence ID" value="CAH1853827.1"/>
    <property type="molecule type" value="Genomic_DNA"/>
</dbReference>
<dbReference type="PANTHER" id="PTHR33988:SF3">
    <property type="entry name" value="ENDORIBONUCLEASE TOXIN CHPB-RELATED"/>
    <property type="match status" value="1"/>
</dbReference>
<evidence type="ECO:0000313" key="4">
    <source>
        <dbReference type="Proteomes" id="UP000838102"/>
    </source>
</evidence>
<dbReference type="SUPFAM" id="SSF50118">
    <property type="entry name" value="Cell growth inhibitor/plasmid maintenance toxic component"/>
    <property type="match status" value="1"/>
</dbReference>
<dbReference type="Pfam" id="PF02452">
    <property type="entry name" value="PemK_toxin"/>
    <property type="match status" value="1"/>
</dbReference>
<organism evidence="3 4">
    <name type="scientific">Convivina praedatoris</name>
    <dbReference type="NCBI Taxonomy" id="2880963"/>
    <lineage>
        <taxon>Bacteria</taxon>
        <taxon>Bacillati</taxon>
        <taxon>Bacillota</taxon>
        <taxon>Bacilli</taxon>
        <taxon>Lactobacillales</taxon>
        <taxon>Lactobacillaceae</taxon>
        <taxon>Convivina</taxon>
    </lineage>
</organism>
<dbReference type="Proteomes" id="UP000838102">
    <property type="component" value="Unassembled WGS sequence"/>
</dbReference>
<dbReference type="Gene3D" id="2.30.30.110">
    <property type="match status" value="1"/>
</dbReference>
<gene>
    <name evidence="3" type="ORF">LMG032447_00724</name>
</gene>
<dbReference type="PANTHER" id="PTHR33988">
    <property type="entry name" value="ENDORIBONUCLEASE MAZF-RELATED"/>
    <property type="match status" value="1"/>
</dbReference>
<evidence type="ECO:0000256" key="1">
    <source>
        <dbReference type="ARBA" id="ARBA00007521"/>
    </source>
</evidence>
<keyword evidence="4" id="KW-1185">Reference proteome</keyword>
<keyword evidence="2" id="KW-1277">Toxin-antitoxin system</keyword>
<reference evidence="3" key="1">
    <citation type="submission" date="2022-03" db="EMBL/GenBank/DDBJ databases">
        <authorList>
            <person name="Hettiarachchi G."/>
        </authorList>
    </citation>
    <scope>NUCLEOTIDE SEQUENCE</scope>
    <source>
        <strain evidence="3">LMG 32447</strain>
    </source>
</reference>
<evidence type="ECO:0000256" key="2">
    <source>
        <dbReference type="ARBA" id="ARBA00022649"/>
    </source>
</evidence>
<sequence length="111" mass="12921">MYQAQQGDLIWLDFDPSKGKEIQKRRPGLVISGNSYNRVTGFAIIVPITSQTRSWSSRYDLIDYDIKGQINTNQLYSFDLSQRNPEFIQKLDDSDFFQIAQMINQNFDFGL</sequence>
<proteinExistence type="inferred from homology"/>
<dbReference type="RefSeq" id="WP_248706139.1">
    <property type="nucleotide sequence ID" value="NZ_CAKOET010000003.1"/>
</dbReference>
<accession>A0ABM9D1H5</accession>
<dbReference type="InterPro" id="IPR011067">
    <property type="entry name" value="Plasmid_toxin/cell-grow_inhib"/>
</dbReference>